<dbReference type="Gene3D" id="1.10.10.10">
    <property type="entry name" value="Winged helix-like DNA-binding domain superfamily/Winged helix DNA-binding domain"/>
    <property type="match status" value="1"/>
</dbReference>
<feature type="domain" description="Mga helix-turn-helix" evidence="1">
    <location>
        <begin position="81"/>
        <end position="164"/>
    </location>
</feature>
<evidence type="ECO:0000313" key="3">
    <source>
        <dbReference type="Proteomes" id="UP000050865"/>
    </source>
</evidence>
<evidence type="ECO:0000259" key="1">
    <source>
        <dbReference type="Pfam" id="PF05043"/>
    </source>
</evidence>
<sequence>MNFETIFLEKSDLQKFTMFRTLVTNQTQSLSITDLAERLTLSYQQSYNVFQELTRDLVTLSGEPVGKIKQSLTDGAALSLSVDDYRLFLLNNSIAFQFVDYLVQGTQQSVSRFCAEHYISRSTLMRKTAMVRSFLAGFKVKISLTQATFVGDEKQVRLFLQLFYWLSYHGSRWPFRALDFTRLSKQYQALPTADSNPITASQERLFWGVCRTRMSRGHFVTLNAAFSESVPQGVCSTTAVYPSKPNPNVPQAALDAETIFFYFFQQKTIRFSAPNPDTVKMSRYLEAINSPAAQLVAGLPEAVHDHSTGTPSPDPFDYPQLHANLMRVAASFYLMGGNFVKQSDFFKPSLPNYMQKHARQTLSQYIDSLPDDPGFAAFKRAKRPLVEMLFYLLVPYLRQFQWQETVKVKLVMETTDTVNRNIIDFVRNLNVVELLSDDAPLEDADLLVTALDDFVDPGALAALPAHIAKFNWYLDATDGDYRSLFETVYNLFHQKLIATGN</sequence>
<gene>
    <name evidence="2" type="ORF">FC75_GL000609</name>
</gene>
<dbReference type="AlphaFoldDB" id="A0A0R2FAK0"/>
<dbReference type="Pfam" id="PF05043">
    <property type="entry name" value="Mga"/>
    <property type="match status" value="1"/>
</dbReference>
<dbReference type="InterPro" id="IPR007737">
    <property type="entry name" value="Mga_HTH"/>
</dbReference>
<protein>
    <recommendedName>
        <fullName evidence="1">Mga helix-turn-helix domain-containing protein</fullName>
    </recommendedName>
</protein>
<dbReference type="Proteomes" id="UP000050865">
    <property type="component" value="Unassembled WGS sequence"/>
</dbReference>
<organism evidence="2 3">
    <name type="scientific">Lacticaseibacillus camelliae DSM 22697 = JCM 13995</name>
    <dbReference type="NCBI Taxonomy" id="1423730"/>
    <lineage>
        <taxon>Bacteria</taxon>
        <taxon>Bacillati</taxon>
        <taxon>Bacillota</taxon>
        <taxon>Bacilli</taxon>
        <taxon>Lactobacillales</taxon>
        <taxon>Lactobacillaceae</taxon>
        <taxon>Lacticaseibacillus</taxon>
    </lineage>
</organism>
<proteinExistence type="predicted"/>
<keyword evidence="3" id="KW-1185">Reference proteome</keyword>
<dbReference type="EMBL" id="AYZJ01000012">
    <property type="protein sequence ID" value="KRN25392.1"/>
    <property type="molecule type" value="Genomic_DNA"/>
</dbReference>
<dbReference type="PATRIC" id="fig|1423730.4.peg.633"/>
<dbReference type="STRING" id="1423730.FC75_GL000609"/>
<accession>A0A0R2FAK0</accession>
<comment type="caution">
    <text evidence="2">The sequence shown here is derived from an EMBL/GenBank/DDBJ whole genome shotgun (WGS) entry which is preliminary data.</text>
</comment>
<dbReference type="InterPro" id="IPR036388">
    <property type="entry name" value="WH-like_DNA-bd_sf"/>
</dbReference>
<evidence type="ECO:0000313" key="2">
    <source>
        <dbReference type="EMBL" id="KRN25392.1"/>
    </source>
</evidence>
<name>A0A0R2FAK0_9LACO</name>
<dbReference type="RefSeq" id="WP_056988972.1">
    <property type="nucleotide sequence ID" value="NZ_AYZJ01000012.1"/>
</dbReference>
<reference evidence="2 3" key="1">
    <citation type="journal article" date="2015" name="Genome Announc.">
        <title>Expanding the biotechnology potential of lactobacilli through comparative genomics of 213 strains and associated genera.</title>
        <authorList>
            <person name="Sun Z."/>
            <person name="Harris H.M."/>
            <person name="McCann A."/>
            <person name="Guo C."/>
            <person name="Argimon S."/>
            <person name="Zhang W."/>
            <person name="Yang X."/>
            <person name="Jeffery I.B."/>
            <person name="Cooney J.C."/>
            <person name="Kagawa T.F."/>
            <person name="Liu W."/>
            <person name="Song Y."/>
            <person name="Salvetti E."/>
            <person name="Wrobel A."/>
            <person name="Rasinkangas P."/>
            <person name="Parkhill J."/>
            <person name="Rea M.C."/>
            <person name="O'Sullivan O."/>
            <person name="Ritari J."/>
            <person name="Douillard F.P."/>
            <person name="Paul Ross R."/>
            <person name="Yang R."/>
            <person name="Briner A.E."/>
            <person name="Felis G.E."/>
            <person name="de Vos W.M."/>
            <person name="Barrangou R."/>
            <person name="Klaenhammer T.R."/>
            <person name="Caufield P.W."/>
            <person name="Cui Y."/>
            <person name="Zhang H."/>
            <person name="O'Toole P.W."/>
        </authorList>
    </citation>
    <scope>NUCLEOTIDE SEQUENCE [LARGE SCALE GENOMIC DNA]</scope>
    <source>
        <strain evidence="2 3">DSM 22697</strain>
    </source>
</reference>